<evidence type="ECO:0000256" key="2">
    <source>
        <dbReference type="ARBA" id="ARBA00022527"/>
    </source>
</evidence>
<keyword evidence="5 11" id="KW-0418">Kinase</keyword>
<name>A0A7W7FZV9_9PSEU</name>
<dbReference type="PANTHER" id="PTHR43289">
    <property type="entry name" value="MITOGEN-ACTIVATED PROTEIN KINASE KINASE KINASE 20-RELATED"/>
    <property type="match status" value="1"/>
</dbReference>
<feature type="region of interest" description="Disordered" evidence="8">
    <location>
        <begin position="266"/>
        <end position="288"/>
    </location>
</feature>
<dbReference type="InterPro" id="IPR008271">
    <property type="entry name" value="Ser/Thr_kinase_AS"/>
</dbReference>
<dbReference type="Pfam" id="PF00069">
    <property type="entry name" value="Pkinase"/>
    <property type="match status" value="1"/>
</dbReference>
<dbReference type="RefSeq" id="WP_185008256.1">
    <property type="nucleotide sequence ID" value="NZ_BAAAUI010000014.1"/>
</dbReference>
<evidence type="ECO:0000256" key="3">
    <source>
        <dbReference type="ARBA" id="ARBA00022679"/>
    </source>
</evidence>
<evidence type="ECO:0000256" key="1">
    <source>
        <dbReference type="ARBA" id="ARBA00012513"/>
    </source>
</evidence>
<dbReference type="GO" id="GO:0005524">
    <property type="term" value="F:ATP binding"/>
    <property type="evidence" value="ECO:0007669"/>
    <property type="project" value="UniProtKB-UniRule"/>
</dbReference>
<feature type="domain" description="Protein kinase" evidence="10">
    <location>
        <begin position="9"/>
        <end position="266"/>
    </location>
</feature>
<dbReference type="PROSITE" id="PS00107">
    <property type="entry name" value="PROTEIN_KINASE_ATP"/>
    <property type="match status" value="1"/>
</dbReference>
<evidence type="ECO:0000256" key="7">
    <source>
        <dbReference type="PROSITE-ProRule" id="PRU10141"/>
    </source>
</evidence>
<evidence type="ECO:0000256" key="4">
    <source>
        <dbReference type="ARBA" id="ARBA00022741"/>
    </source>
</evidence>
<proteinExistence type="predicted"/>
<dbReference type="Proteomes" id="UP000533598">
    <property type="component" value="Unassembled WGS sequence"/>
</dbReference>
<dbReference type="Gene3D" id="1.10.510.10">
    <property type="entry name" value="Transferase(Phosphotransferase) domain 1"/>
    <property type="match status" value="1"/>
</dbReference>
<evidence type="ECO:0000256" key="5">
    <source>
        <dbReference type="ARBA" id="ARBA00022777"/>
    </source>
</evidence>
<dbReference type="InterPro" id="IPR000719">
    <property type="entry name" value="Prot_kinase_dom"/>
</dbReference>
<accession>A0A7W7FZV9</accession>
<dbReference type="PROSITE" id="PS00108">
    <property type="entry name" value="PROTEIN_KINASE_ST"/>
    <property type="match status" value="1"/>
</dbReference>
<keyword evidence="2 11" id="KW-0723">Serine/threonine-protein kinase</keyword>
<reference evidence="11 12" key="1">
    <citation type="submission" date="2020-08" db="EMBL/GenBank/DDBJ databases">
        <title>Sequencing the genomes of 1000 actinobacteria strains.</title>
        <authorList>
            <person name="Klenk H.-P."/>
        </authorList>
    </citation>
    <scope>NUCLEOTIDE SEQUENCE [LARGE SCALE GENOMIC DNA]</scope>
    <source>
        <strain evidence="11 12">DSM 44230</strain>
    </source>
</reference>
<evidence type="ECO:0000256" key="9">
    <source>
        <dbReference type="SAM" id="Phobius"/>
    </source>
</evidence>
<dbReference type="SMART" id="SM00220">
    <property type="entry name" value="S_TKc"/>
    <property type="match status" value="1"/>
</dbReference>
<feature type="binding site" evidence="7">
    <location>
        <position position="38"/>
    </location>
    <ligand>
        <name>ATP</name>
        <dbReference type="ChEBI" id="CHEBI:30616"/>
    </ligand>
</feature>
<feature type="transmembrane region" description="Helical" evidence="9">
    <location>
        <begin position="290"/>
        <end position="310"/>
    </location>
</feature>
<dbReference type="GO" id="GO:0004674">
    <property type="term" value="F:protein serine/threonine kinase activity"/>
    <property type="evidence" value="ECO:0007669"/>
    <property type="project" value="UniProtKB-KW"/>
</dbReference>
<comment type="caution">
    <text evidence="11">The sequence shown here is derived from an EMBL/GenBank/DDBJ whole genome shotgun (WGS) entry which is preliminary data.</text>
</comment>
<dbReference type="InterPro" id="IPR011009">
    <property type="entry name" value="Kinase-like_dom_sf"/>
</dbReference>
<evidence type="ECO:0000256" key="8">
    <source>
        <dbReference type="SAM" id="MobiDB-lite"/>
    </source>
</evidence>
<sequence length="312" mass="33593">MNYLLADRYRLDGELGRGGMSVVWYGFDTVLEREVAIKELRTPPDWSAATAAAHHERIRREATSAARLDHPNVVRVHDLVSADGRPWIVMEQIPSRSLQQVVDEDGALPPMLVARIGLAVVEALDNAHHRGILHRDVKPANILIADDGQIFLTDFGVARLTEAETAATTGALHGSPGYIAPERLKGQLPRPASDFWSLGATLFTAVEGRSPYTRETAAATLTATITAEPPTTSKAGVLGPVVSALLRRNPVDRPGPDQLREQLGRIMAGRAGSPPPPKPTTAPPPRRTSLVFAGMTMLALSVAILVYLSLTP</sequence>
<protein>
    <recommendedName>
        <fullName evidence="1">non-specific serine/threonine protein kinase</fullName>
        <ecNumber evidence="1">2.7.11.1</ecNumber>
    </recommendedName>
</protein>
<keyword evidence="9" id="KW-0472">Membrane</keyword>
<evidence type="ECO:0000313" key="11">
    <source>
        <dbReference type="EMBL" id="MBB4681579.1"/>
    </source>
</evidence>
<dbReference type="InterPro" id="IPR017441">
    <property type="entry name" value="Protein_kinase_ATP_BS"/>
</dbReference>
<organism evidence="11 12">
    <name type="scientific">Crossiella cryophila</name>
    <dbReference type="NCBI Taxonomy" id="43355"/>
    <lineage>
        <taxon>Bacteria</taxon>
        <taxon>Bacillati</taxon>
        <taxon>Actinomycetota</taxon>
        <taxon>Actinomycetes</taxon>
        <taxon>Pseudonocardiales</taxon>
        <taxon>Pseudonocardiaceae</taxon>
        <taxon>Crossiella</taxon>
    </lineage>
</organism>
<dbReference type="EMBL" id="JACHMH010000001">
    <property type="protein sequence ID" value="MBB4681579.1"/>
    <property type="molecule type" value="Genomic_DNA"/>
</dbReference>
<dbReference type="EC" id="2.7.11.1" evidence="1"/>
<dbReference type="SUPFAM" id="SSF56112">
    <property type="entry name" value="Protein kinase-like (PK-like)"/>
    <property type="match status" value="1"/>
</dbReference>
<dbReference type="PROSITE" id="PS50011">
    <property type="entry name" value="PROTEIN_KINASE_DOM"/>
    <property type="match status" value="1"/>
</dbReference>
<keyword evidence="4 7" id="KW-0547">Nucleotide-binding</keyword>
<dbReference type="AlphaFoldDB" id="A0A7W7FZV9"/>
<dbReference type="PANTHER" id="PTHR43289:SF6">
    <property type="entry name" value="SERINE_THREONINE-PROTEIN KINASE NEKL-3"/>
    <property type="match status" value="1"/>
</dbReference>
<evidence type="ECO:0000259" key="10">
    <source>
        <dbReference type="PROSITE" id="PS50011"/>
    </source>
</evidence>
<evidence type="ECO:0000256" key="6">
    <source>
        <dbReference type="ARBA" id="ARBA00022840"/>
    </source>
</evidence>
<keyword evidence="9" id="KW-0812">Transmembrane</keyword>
<keyword evidence="12" id="KW-1185">Reference proteome</keyword>
<feature type="compositionally biased region" description="Pro residues" evidence="8">
    <location>
        <begin position="273"/>
        <end position="286"/>
    </location>
</feature>
<evidence type="ECO:0000313" key="12">
    <source>
        <dbReference type="Proteomes" id="UP000533598"/>
    </source>
</evidence>
<dbReference type="CDD" id="cd14014">
    <property type="entry name" value="STKc_PknB_like"/>
    <property type="match status" value="1"/>
</dbReference>
<keyword evidence="9" id="KW-1133">Transmembrane helix</keyword>
<gene>
    <name evidence="11" type="ORF">HNR67_007697</name>
</gene>
<keyword evidence="6 7" id="KW-0067">ATP-binding</keyword>
<dbReference type="Gene3D" id="3.30.200.20">
    <property type="entry name" value="Phosphorylase Kinase, domain 1"/>
    <property type="match status" value="1"/>
</dbReference>
<keyword evidence="3" id="KW-0808">Transferase</keyword>